<accession>A0ABQ0E946</accession>
<evidence type="ECO:0000313" key="1">
    <source>
        <dbReference type="EMBL" id="GAB1254076.1"/>
    </source>
</evidence>
<proteinExistence type="predicted"/>
<dbReference type="EMBL" id="BAAFSG010000001">
    <property type="protein sequence ID" value="GAB1254076.1"/>
    <property type="molecule type" value="Genomic_DNA"/>
</dbReference>
<evidence type="ECO:0008006" key="3">
    <source>
        <dbReference type="Google" id="ProtNLM"/>
    </source>
</evidence>
<dbReference type="Proteomes" id="UP001628192">
    <property type="component" value="Unassembled WGS sequence"/>
</dbReference>
<evidence type="ECO:0000313" key="2">
    <source>
        <dbReference type="Proteomes" id="UP001628192"/>
    </source>
</evidence>
<reference evidence="1 2" key="1">
    <citation type="journal article" date="2025" name="Int. J. Syst. Evol. Microbiol.">
        <title>Desulfovibrio falkowii sp. nov., Porphyromonas miyakawae sp. nov., Mediterraneibacter flintii sp. nov. and Owariibacterium komagatae gen. nov., sp. nov., isolated from human faeces.</title>
        <authorList>
            <person name="Hamaguchi T."/>
            <person name="Ohara M."/>
            <person name="Hisatomi A."/>
            <person name="Sekiguchi K."/>
            <person name="Takeda J.I."/>
            <person name="Ueyama J."/>
            <person name="Ito M."/>
            <person name="Nishiwaki H."/>
            <person name="Ogi T."/>
            <person name="Hirayama M."/>
            <person name="Ohkuma M."/>
            <person name="Sakamoto M."/>
            <person name="Ohno K."/>
        </authorList>
    </citation>
    <scope>NUCLEOTIDE SEQUENCE [LARGE SCALE GENOMIC DNA]</scope>
    <source>
        <strain evidence="1 2">13CB8C</strain>
    </source>
</reference>
<sequence length="128" mass="14607">MATAIWPLVLPQAPQRSNWKNKIPNNQLRSDMDAGTEKVRRKGGDNQFVVDVTYVLKKEQILQLRAFVKDTLRDSVLCFDWPEPIEGKMVRAEIKGGTESLYNESLWGNTNAFQITLIIGYWPDAPLT</sequence>
<comment type="caution">
    <text evidence="1">The sequence shown here is derived from an EMBL/GenBank/DDBJ whole genome shotgun (WGS) entry which is preliminary data.</text>
</comment>
<keyword evidence="2" id="KW-1185">Reference proteome</keyword>
<name>A0ABQ0E946_9BACT</name>
<organism evidence="1 2">
    <name type="scientific">Desulfovibrio falkowii</name>
    <dbReference type="NCBI Taxonomy" id="3136602"/>
    <lineage>
        <taxon>Bacteria</taxon>
        <taxon>Pseudomonadati</taxon>
        <taxon>Thermodesulfobacteriota</taxon>
        <taxon>Desulfovibrionia</taxon>
        <taxon>Desulfovibrionales</taxon>
        <taxon>Desulfovibrionaceae</taxon>
        <taxon>Desulfovibrio</taxon>
    </lineage>
</organism>
<gene>
    <name evidence="1" type="ORF">Defa_15630</name>
</gene>
<dbReference type="RefSeq" id="WP_407844608.1">
    <property type="nucleotide sequence ID" value="NZ_BAAFSG010000001.1"/>
</dbReference>
<protein>
    <recommendedName>
        <fullName evidence="3">Phage tail protein</fullName>
    </recommendedName>
</protein>